<evidence type="ECO:0000313" key="2">
    <source>
        <dbReference type="EMBL" id="PWC14315.1"/>
    </source>
</evidence>
<feature type="signal peptide" evidence="1">
    <location>
        <begin position="1"/>
        <end position="18"/>
    </location>
</feature>
<dbReference type="AlphaFoldDB" id="A0A2U1TY35"/>
<feature type="chain" id="PRO_5015494653" description="Lipoprotein" evidence="1">
    <location>
        <begin position="19"/>
        <end position="186"/>
    </location>
</feature>
<keyword evidence="3" id="KW-1185">Reference proteome</keyword>
<protein>
    <recommendedName>
        <fullName evidence="4">Lipoprotein</fullName>
    </recommendedName>
</protein>
<sequence>MRYLVLPLMIFILTGCQAFNTFNKYANLRLYEVYKIDDVSACDYKPEFNECTDGKRTFNLKISDDKSKVALVTQNKYAYFGFTRDDYQKQTQPLRDFLLWAKQPKAKDQKMTMLRKQGNVAGTLFENAEVEYQFDYLHSRSDVQLLVIKPHEKASAYAMTIEEVKNLLSVLDAWYAGTFTGQQLTN</sequence>
<dbReference type="OrthoDB" id="6555300at2"/>
<dbReference type="RefSeq" id="WP_109053313.1">
    <property type="nucleotide sequence ID" value="NZ_QDKJ01000003.1"/>
</dbReference>
<gene>
    <name evidence="2" type="ORF">B4923_05250</name>
</gene>
<keyword evidence="1" id="KW-0732">Signal</keyword>
<name>A0A2U1TY35_9GAMM</name>
<proteinExistence type="predicted"/>
<comment type="caution">
    <text evidence="2">The sequence shown here is derived from an EMBL/GenBank/DDBJ whole genome shotgun (WGS) entry which is preliminary data.</text>
</comment>
<reference evidence="2 3" key="1">
    <citation type="submission" date="2018-04" db="EMBL/GenBank/DDBJ databases">
        <title>Brenneria corticis sp.nov.</title>
        <authorList>
            <person name="Li Y."/>
        </authorList>
    </citation>
    <scope>NUCLEOTIDE SEQUENCE [LARGE SCALE GENOMIC DNA]</scope>
    <source>
        <strain evidence="2 3">LMG 27715</strain>
    </source>
</reference>
<dbReference type="Proteomes" id="UP000245138">
    <property type="component" value="Unassembled WGS sequence"/>
</dbReference>
<accession>A0A2U1TY35</accession>
<evidence type="ECO:0008006" key="4">
    <source>
        <dbReference type="Google" id="ProtNLM"/>
    </source>
</evidence>
<organism evidence="2 3">
    <name type="scientific">Brenneria roseae subsp. americana</name>
    <dbReference type="NCBI Taxonomy" id="1508507"/>
    <lineage>
        <taxon>Bacteria</taxon>
        <taxon>Pseudomonadati</taxon>
        <taxon>Pseudomonadota</taxon>
        <taxon>Gammaproteobacteria</taxon>
        <taxon>Enterobacterales</taxon>
        <taxon>Pectobacteriaceae</taxon>
        <taxon>Brenneria</taxon>
    </lineage>
</organism>
<dbReference type="EMBL" id="QDKJ01000003">
    <property type="protein sequence ID" value="PWC14315.1"/>
    <property type="molecule type" value="Genomic_DNA"/>
</dbReference>
<evidence type="ECO:0000256" key="1">
    <source>
        <dbReference type="SAM" id="SignalP"/>
    </source>
</evidence>
<dbReference type="PROSITE" id="PS51257">
    <property type="entry name" value="PROKAR_LIPOPROTEIN"/>
    <property type="match status" value="1"/>
</dbReference>
<evidence type="ECO:0000313" key="3">
    <source>
        <dbReference type="Proteomes" id="UP000245138"/>
    </source>
</evidence>